<proteinExistence type="predicted"/>
<evidence type="ECO:0000313" key="1">
    <source>
        <dbReference type="EMBL" id="MBX04498.1"/>
    </source>
</evidence>
<dbReference type="EMBL" id="GGEC01024014">
    <property type="protein sequence ID" value="MBX04498.1"/>
    <property type="molecule type" value="Transcribed_RNA"/>
</dbReference>
<name>A0A2P2KFI4_RHIMU</name>
<accession>A0A2P2KFI4</accession>
<organism evidence="1">
    <name type="scientific">Rhizophora mucronata</name>
    <name type="common">Asiatic mangrove</name>
    <dbReference type="NCBI Taxonomy" id="61149"/>
    <lineage>
        <taxon>Eukaryota</taxon>
        <taxon>Viridiplantae</taxon>
        <taxon>Streptophyta</taxon>
        <taxon>Embryophyta</taxon>
        <taxon>Tracheophyta</taxon>
        <taxon>Spermatophyta</taxon>
        <taxon>Magnoliopsida</taxon>
        <taxon>eudicotyledons</taxon>
        <taxon>Gunneridae</taxon>
        <taxon>Pentapetalae</taxon>
        <taxon>rosids</taxon>
        <taxon>fabids</taxon>
        <taxon>Malpighiales</taxon>
        <taxon>Rhizophoraceae</taxon>
        <taxon>Rhizophora</taxon>
    </lineage>
</organism>
<reference evidence="1" key="1">
    <citation type="submission" date="2018-02" db="EMBL/GenBank/DDBJ databases">
        <title>Rhizophora mucronata_Transcriptome.</title>
        <authorList>
            <person name="Meera S.P."/>
            <person name="Sreeshan A."/>
            <person name="Augustine A."/>
        </authorList>
    </citation>
    <scope>NUCLEOTIDE SEQUENCE</scope>
    <source>
        <tissue evidence="1">Leaf</tissue>
    </source>
</reference>
<dbReference type="AlphaFoldDB" id="A0A2P2KFI4"/>
<protein>
    <submittedName>
        <fullName evidence="1">Uncharacterized protein</fullName>
    </submittedName>
</protein>
<sequence length="22" mass="2791">MPTIPRNLRELKVYKRQKFFLL</sequence>